<evidence type="ECO:0000313" key="3">
    <source>
        <dbReference type="EMBL" id="GIJ21239.1"/>
    </source>
</evidence>
<feature type="chain" id="PRO_5046145386" description="Lipoprotein" evidence="2">
    <location>
        <begin position="24"/>
        <end position="163"/>
    </location>
</feature>
<keyword evidence="4" id="KW-1185">Reference proteome</keyword>
<name>A0ABQ4ITK3_9ACTN</name>
<accession>A0ABQ4ITK3</accession>
<dbReference type="EMBL" id="BOPB01000009">
    <property type="protein sequence ID" value="GIJ21239.1"/>
    <property type="molecule type" value="Genomic_DNA"/>
</dbReference>
<evidence type="ECO:0000313" key="4">
    <source>
        <dbReference type="Proteomes" id="UP000643165"/>
    </source>
</evidence>
<evidence type="ECO:0000256" key="2">
    <source>
        <dbReference type="SAM" id="SignalP"/>
    </source>
</evidence>
<feature type="signal peptide" evidence="2">
    <location>
        <begin position="1"/>
        <end position="23"/>
    </location>
</feature>
<reference evidence="3 4" key="1">
    <citation type="submission" date="2021-01" db="EMBL/GenBank/DDBJ databases">
        <title>Whole genome shotgun sequence of Verrucosispora lutea NBRC 106530.</title>
        <authorList>
            <person name="Komaki H."/>
            <person name="Tamura T."/>
        </authorList>
    </citation>
    <scope>NUCLEOTIDE SEQUENCE [LARGE SCALE GENOMIC DNA]</scope>
    <source>
        <strain evidence="3 4">NBRC 106530</strain>
    </source>
</reference>
<proteinExistence type="predicted"/>
<dbReference type="PROSITE" id="PS51257">
    <property type="entry name" value="PROKAR_LIPOPROTEIN"/>
    <property type="match status" value="1"/>
</dbReference>
<gene>
    <name evidence="3" type="ORF">Vlu01_18630</name>
</gene>
<comment type="caution">
    <text evidence="3">The sequence shown here is derived from an EMBL/GenBank/DDBJ whole genome shotgun (WGS) entry which is preliminary data.</text>
</comment>
<organism evidence="3 4">
    <name type="scientific">Micromonospora lutea</name>
    <dbReference type="NCBI Taxonomy" id="419825"/>
    <lineage>
        <taxon>Bacteria</taxon>
        <taxon>Bacillati</taxon>
        <taxon>Actinomycetota</taxon>
        <taxon>Actinomycetes</taxon>
        <taxon>Micromonosporales</taxon>
        <taxon>Micromonosporaceae</taxon>
        <taxon>Micromonospora</taxon>
    </lineage>
</organism>
<dbReference type="Proteomes" id="UP000643165">
    <property type="component" value="Unassembled WGS sequence"/>
</dbReference>
<feature type="region of interest" description="Disordered" evidence="1">
    <location>
        <begin position="26"/>
        <end position="52"/>
    </location>
</feature>
<sequence length="163" mass="16377">MKRHHLFGIALAGVTVLALTACGGEQADAPDSSAPAATSAAPGADAPASTAADAADDKTICQTVKEAGDESKQVLFDALQAGKEPTAEMLSESYTDMATALGKAAGTGSPDSKVVVAIKEFQAQVTQAVDSSDPVAYGDKPAFQKAAANLTATCKDTGVDVNF</sequence>
<keyword evidence="2" id="KW-0732">Signal</keyword>
<dbReference type="RefSeq" id="WP_203996600.1">
    <property type="nucleotide sequence ID" value="NZ_BOPB01000009.1"/>
</dbReference>
<protein>
    <recommendedName>
        <fullName evidence="5">Lipoprotein</fullName>
    </recommendedName>
</protein>
<evidence type="ECO:0008006" key="5">
    <source>
        <dbReference type="Google" id="ProtNLM"/>
    </source>
</evidence>
<evidence type="ECO:0000256" key="1">
    <source>
        <dbReference type="SAM" id="MobiDB-lite"/>
    </source>
</evidence>